<reference evidence="1" key="1">
    <citation type="submission" date="2022-10" db="EMBL/GenBank/DDBJ databases">
        <title>Culturing micro-colonial fungi from biological soil crusts in the Mojave desert and describing Neophaeococcomyces mojavensis, and introducing the new genera and species Taxawa tesnikishii.</title>
        <authorList>
            <person name="Kurbessoian T."/>
            <person name="Stajich J.E."/>
        </authorList>
    </citation>
    <scope>NUCLEOTIDE SEQUENCE</scope>
    <source>
        <strain evidence="1">JES_112</strain>
    </source>
</reference>
<gene>
    <name evidence="1" type="ORF">H2198_008671</name>
</gene>
<proteinExistence type="predicted"/>
<accession>A0ACC2ZWM9</accession>
<name>A0ACC2ZWM9_9EURO</name>
<organism evidence="1 2">
    <name type="scientific">Neophaeococcomyces mojaviensis</name>
    <dbReference type="NCBI Taxonomy" id="3383035"/>
    <lineage>
        <taxon>Eukaryota</taxon>
        <taxon>Fungi</taxon>
        <taxon>Dikarya</taxon>
        <taxon>Ascomycota</taxon>
        <taxon>Pezizomycotina</taxon>
        <taxon>Eurotiomycetes</taxon>
        <taxon>Chaetothyriomycetidae</taxon>
        <taxon>Chaetothyriales</taxon>
        <taxon>Chaetothyriales incertae sedis</taxon>
        <taxon>Neophaeococcomyces</taxon>
    </lineage>
</organism>
<sequence length="1082" mass="122866">MNVKKSVNALFADWFKDWPEGYALYQPISNTQLNAGMCGYFDNEGHWLTIVDLTNPSDLQQKGYSSVSGINVNVTQETGQRNWLCRKSPDIQQPYMISSAEAPGLSIDRAVEVGFKSSSGQGAVIVTDGVVKRTQVPSAYILSQWLRDNGKEVIKKNPDATRQGLWIVTQTYSVRRRALAIFQSKQDEATLSVNSPAMTAGQLEVTAGWWQGSTDSAWIQQHDENGLVLAMSGIHWKTRWYSSALKFTRYSTKQRSIGDITNVAISPIDIAWPEDKSTEKSNAVLVPEVRGDVDGVLRDSDLGIQQEFKDSSEEEEDEDSTTQAWWPRTKVAQSQNRSVDYTKSRRRELGQRKSATMFAERRTFSRKLAESRQAIQRNSLAAAWHNWPVERDWAIESMSPPPVSNISSNDLQPSIEYGQKLVENWSALARNLNGDISVTALAYNSRRNVVSVVNVNQTHTKSLQDFIEYIRMNDVLSAGSMGEIFKMYEQSDLFIGGSEAETGSGLFSLIKPWNGLFEDLIRFLQMTLQAIDLAMLSHLNAHVSTATCESSPYVIHVPTQPSDTMSAEEVLLFRPYRLACLDGLARGRKVWVFHRQSERPREPLYISTSAYDFASIWGPVWPVLTIEEERLIDHYNVGGGHLYPVRNHDGPQPIENERRCHWRKQGALYDQAEDASSTSGTESEPDTSIPRNLQQIREAEPLKSGDNLLIGATQSPKMIWRNCHCSMPEFKSWMRGAQRLHPLRSRNWFSYVSSTAVGLNLGTSGVALAGTATRQTDEGQTFKQGFLEEWENSPRSWNPRDLMDFRGVLVSACSFNARRVRLVDLLKTDTMSALIDRCRFNHKDTRDELIAALDDDDPFAIVHLWERNPDLQDDLGNVFLVCIRALCKSGYDARHEVFNVLWKPPHERKLYRLELQPKVHPWIDLLKDSEDSMTMAVLVEDRLATHRKDRCERTKKPSILETAIVINRSLSPAEYLEKVRGTDYPDPPPWRNADRRWRYIWVVRHIPAGISLRLAEANRLQTVEALTDTHLLLQHTTAFIRLIKDALKIESARQDSHWEYASDNSDDDSADGDIRPVPVHIR</sequence>
<evidence type="ECO:0000313" key="2">
    <source>
        <dbReference type="Proteomes" id="UP001172386"/>
    </source>
</evidence>
<dbReference type="Proteomes" id="UP001172386">
    <property type="component" value="Unassembled WGS sequence"/>
</dbReference>
<comment type="caution">
    <text evidence="1">The sequence shown here is derived from an EMBL/GenBank/DDBJ whole genome shotgun (WGS) entry which is preliminary data.</text>
</comment>
<protein>
    <submittedName>
        <fullName evidence="1">Uncharacterized protein</fullName>
    </submittedName>
</protein>
<keyword evidence="2" id="KW-1185">Reference proteome</keyword>
<dbReference type="EMBL" id="JAPDRQ010000219">
    <property type="protein sequence ID" value="KAJ9652085.1"/>
    <property type="molecule type" value="Genomic_DNA"/>
</dbReference>
<evidence type="ECO:0000313" key="1">
    <source>
        <dbReference type="EMBL" id="KAJ9652085.1"/>
    </source>
</evidence>